<reference evidence="2 4" key="1">
    <citation type="submission" date="2016-04" db="EMBL/GenBank/DDBJ databases">
        <title>Complete genome sequencing and analysis of CBMB27, Methylobacterium phyllosphaerae isolated from leaf tissues of rice (Oryza sativa L.).</title>
        <authorList>
            <person name="Lee Y."/>
            <person name="Hwangbo K."/>
            <person name="Chung H."/>
            <person name="Yoo J."/>
            <person name="Kim K.Y."/>
            <person name="Sa T.M."/>
            <person name="Um Y."/>
            <person name="Madhaiyan M."/>
        </authorList>
    </citation>
    <scope>NUCLEOTIDE SEQUENCE [LARGE SCALE GENOMIC DNA]</scope>
    <source>
        <strain evidence="2 4">CBMB27</strain>
    </source>
</reference>
<dbReference type="Proteomes" id="UP000185487">
    <property type="component" value="Chromosome"/>
</dbReference>
<keyword evidence="4" id="KW-1185">Reference proteome</keyword>
<protein>
    <submittedName>
        <fullName evidence="3">Uncharacterized protein</fullName>
    </submittedName>
</protein>
<dbReference type="Proteomes" id="UP000199140">
    <property type="component" value="Unassembled WGS sequence"/>
</dbReference>
<evidence type="ECO:0000256" key="1">
    <source>
        <dbReference type="SAM" id="MobiDB-lite"/>
    </source>
</evidence>
<evidence type="ECO:0000313" key="5">
    <source>
        <dbReference type="Proteomes" id="UP000199140"/>
    </source>
</evidence>
<evidence type="ECO:0000313" key="2">
    <source>
        <dbReference type="EMBL" id="APT31381.1"/>
    </source>
</evidence>
<dbReference type="KEGG" id="mphy:MCBMB27_02090"/>
<sequence>MTHNKDRAPLRIAPEGDAPITSLAKAFSRLPREQTPKARPSTGSSLPAVGSLS</sequence>
<dbReference type="AlphaFoldDB" id="A0AAE8HQ37"/>
<proteinExistence type="predicted"/>
<accession>A0AAE8HQ37</accession>
<reference evidence="3 5" key="2">
    <citation type="submission" date="2016-10" db="EMBL/GenBank/DDBJ databases">
        <authorList>
            <person name="Varghese N."/>
            <person name="Submissions S."/>
        </authorList>
    </citation>
    <scope>NUCLEOTIDE SEQUENCE [LARGE SCALE GENOMIC DNA]</scope>
    <source>
        <strain evidence="3 5">CBMB27</strain>
    </source>
</reference>
<dbReference type="EMBL" id="FOPK01000006">
    <property type="protein sequence ID" value="SFG64293.1"/>
    <property type="molecule type" value="Genomic_DNA"/>
</dbReference>
<dbReference type="EMBL" id="CP015367">
    <property type="protein sequence ID" value="APT31381.1"/>
    <property type="molecule type" value="Genomic_DNA"/>
</dbReference>
<evidence type="ECO:0000313" key="4">
    <source>
        <dbReference type="Proteomes" id="UP000185487"/>
    </source>
</evidence>
<name>A0AAE8HQ37_9HYPH</name>
<organism evidence="3 5">
    <name type="scientific">Methylobacterium phyllosphaerae</name>
    <dbReference type="NCBI Taxonomy" id="418223"/>
    <lineage>
        <taxon>Bacteria</taxon>
        <taxon>Pseudomonadati</taxon>
        <taxon>Pseudomonadota</taxon>
        <taxon>Alphaproteobacteria</taxon>
        <taxon>Hyphomicrobiales</taxon>
        <taxon>Methylobacteriaceae</taxon>
        <taxon>Methylobacterium</taxon>
    </lineage>
</organism>
<gene>
    <name evidence="2" type="ORF">MCBMB27_02090</name>
    <name evidence="3" type="ORF">SAMN05192567_10639</name>
</gene>
<evidence type="ECO:0000313" key="3">
    <source>
        <dbReference type="EMBL" id="SFG64293.1"/>
    </source>
</evidence>
<feature type="region of interest" description="Disordered" evidence="1">
    <location>
        <begin position="28"/>
        <end position="53"/>
    </location>
</feature>